<dbReference type="Proteomes" id="UP001157974">
    <property type="component" value="Unassembled WGS sequence"/>
</dbReference>
<keyword evidence="2" id="KW-0472">Membrane</keyword>
<keyword evidence="5" id="KW-1185">Reference proteome</keyword>
<feature type="region of interest" description="Disordered" evidence="1">
    <location>
        <begin position="217"/>
        <end position="240"/>
    </location>
</feature>
<feature type="transmembrane region" description="Helical" evidence="2">
    <location>
        <begin position="31"/>
        <end position="56"/>
    </location>
</feature>
<dbReference type="Pfam" id="PF03703">
    <property type="entry name" value="bPH_2"/>
    <property type="match status" value="1"/>
</dbReference>
<evidence type="ECO:0000313" key="4">
    <source>
        <dbReference type="EMBL" id="KAJ8904248.1"/>
    </source>
</evidence>
<evidence type="ECO:0000256" key="1">
    <source>
        <dbReference type="SAM" id="MobiDB-lite"/>
    </source>
</evidence>
<evidence type="ECO:0000256" key="2">
    <source>
        <dbReference type="SAM" id="Phobius"/>
    </source>
</evidence>
<evidence type="ECO:0000313" key="5">
    <source>
        <dbReference type="Proteomes" id="UP001157974"/>
    </source>
</evidence>
<comment type="caution">
    <text evidence="4">The sequence shown here is derived from an EMBL/GenBank/DDBJ whole genome shotgun (WGS) entry which is preliminary data.</text>
</comment>
<dbReference type="AlphaFoldDB" id="A0AAV8UP23"/>
<feature type="compositionally biased region" description="Acidic residues" evidence="1">
    <location>
        <begin position="231"/>
        <end position="240"/>
    </location>
</feature>
<accession>A0AAV8UP23</accession>
<name>A0AAV8UP23_9RHOD</name>
<keyword evidence="2" id="KW-1133">Transmembrane helix</keyword>
<reference evidence="4 5" key="1">
    <citation type="journal article" date="2023" name="Nat. Commun.">
        <title>Origin of minicircular mitochondrial genomes in red algae.</title>
        <authorList>
            <person name="Lee Y."/>
            <person name="Cho C.H."/>
            <person name="Lee Y.M."/>
            <person name="Park S.I."/>
            <person name="Yang J.H."/>
            <person name="West J.A."/>
            <person name="Bhattacharya D."/>
            <person name="Yoon H.S."/>
        </authorList>
    </citation>
    <scope>NUCLEOTIDE SEQUENCE [LARGE SCALE GENOMIC DNA]</scope>
    <source>
        <strain evidence="4 5">CCMP1338</strain>
        <tissue evidence="4">Whole cell</tissue>
    </source>
</reference>
<gene>
    <name evidence="4" type="ORF">NDN08_000772</name>
</gene>
<dbReference type="EMBL" id="JAMWBK010000006">
    <property type="protein sequence ID" value="KAJ8904248.1"/>
    <property type="molecule type" value="Genomic_DNA"/>
</dbReference>
<evidence type="ECO:0000259" key="3">
    <source>
        <dbReference type="Pfam" id="PF03703"/>
    </source>
</evidence>
<dbReference type="InterPro" id="IPR005182">
    <property type="entry name" value="YdbS-like_PH"/>
</dbReference>
<dbReference type="PANTHER" id="PTHR37938">
    <property type="entry name" value="BLL0215 PROTEIN"/>
    <property type="match status" value="1"/>
</dbReference>
<feature type="domain" description="YdbS-like PH" evidence="3">
    <location>
        <begin position="67"/>
        <end position="149"/>
    </location>
</feature>
<organism evidence="4 5">
    <name type="scientific">Rhodosorus marinus</name>
    <dbReference type="NCBI Taxonomy" id="101924"/>
    <lineage>
        <taxon>Eukaryota</taxon>
        <taxon>Rhodophyta</taxon>
        <taxon>Stylonematophyceae</taxon>
        <taxon>Stylonematales</taxon>
        <taxon>Stylonemataceae</taxon>
        <taxon>Rhodosorus</taxon>
    </lineage>
</organism>
<sequence>MDLEHIKKELNLRDDEEIIEAAELSESVVGYWFWGGMGFLFITIIGIPLMLIWPFLVCTVGSTYRRTYLVVLTNSALIIRKGPVCSNCVPRVEKNIFLDRIQDLTLVQGIWHKCFDLYQLNVETAGKSTEGPEVTLTGVINPREFREHILRQREIYIAAGKGGDGLGAARNAPTAPANAVAPVPIAEPSNAEISESVEKTNTLLADIKDVLVQIGTDLNKNNQGPPADIEQGVEDDIQIS</sequence>
<keyword evidence="2" id="KW-0812">Transmembrane</keyword>
<protein>
    <recommendedName>
        <fullName evidence="3">YdbS-like PH domain-containing protein</fullName>
    </recommendedName>
</protein>
<proteinExistence type="predicted"/>
<dbReference type="PANTHER" id="PTHR37938:SF1">
    <property type="entry name" value="BLL0215 PROTEIN"/>
    <property type="match status" value="1"/>
</dbReference>